<evidence type="ECO:0000313" key="2">
    <source>
        <dbReference type="Proteomes" id="UP000326678"/>
    </source>
</evidence>
<evidence type="ECO:0000313" key="1">
    <source>
        <dbReference type="EMBL" id="QFS48540.1"/>
    </source>
</evidence>
<reference evidence="1 2" key="1">
    <citation type="submission" date="2019-10" db="EMBL/GenBank/DDBJ databases">
        <title>Genomic and transcriptomic insights into the perfect genentic adaptation of a filamentous nitrogen-fixing cyanobacterium to rice fields.</title>
        <authorList>
            <person name="Chen Z."/>
        </authorList>
    </citation>
    <scope>NUCLEOTIDE SEQUENCE [LARGE SCALE GENOMIC DNA]</scope>
    <source>
        <strain evidence="1">CCNUC1</strain>
    </source>
</reference>
<sequence>MEEGENRRSLGVLDIAFFFRPKSQGSDRLLQIFYTCTM</sequence>
<dbReference type="EMBL" id="CP045226">
    <property type="protein sequence ID" value="QFS48540.1"/>
    <property type="molecule type" value="Genomic_DNA"/>
</dbReference>
<proteinExistence type="predicted"/>
<name>A0A5P8W7B3_9NOSO</name>
<dbReference type="KEGG" id="nsh:GXM_06034"/>
<gene>
    <name evidence="1" type="ORF">GXM_06034</name>
</gene>
<keyword evidence="2" id="KW-1185">Reference proteome</keyword>
<dbReference type="AlphaFoldDB" id="A0A5P8W7B3"/>
<organism evidence="1 2">
    <name type="scientific">Nostoc sphaeroides CCNUC1</name>
    <dbReference type="NCBI Taxonomy" id="2653204"/>
    <lineage>
        <taxon>Bacteria</taxon>
        <taxon>Bacillati</taxon>
        <taxon>Cyanobacteriota</taxon>
        <taxon>Cyanophyceae</taxon>
        <taxon>Nostocales</taxon>
        <taxon>Nostocaceae</taxon>
        <taxon>Nostoc</taxon>
    </lineage>
</organism>
<dbReference type="Proteomes" id="UP000326678">
    <property type="component" value="Chromosome Gxm1"/>
</dbReference>
<protein>
    <submittedName>
        <fullName evidence="1">Uncharacterized protein</fullName>
    </submittedName>
</protein>
<accession>A0A5P8W7B3</accession>